<dbReference type="RefSeq" id="WP_207709626.1">
    <property type="nucleotide sequence ID" value="NZ_WEGH01000001.1"/>
</dbReference>
<name>A0A7K0BU44_9ACTN</name>
<feature type="transmembrane region" description="Helical" evidence="1">
    <location>
        <begin position="146"/>
        <end position="171"/>
    </location>
</feature>
<accession>A0A7K0BU44</accession>
<dbReference type="InterPro" id="IPR047928">
    <property type="entry name" value="Perm_prefix_1"/>
</dbReference>
<protein>
    <submittedName>
        <fullName evidence="2">Uncharacterized protein</fullName>
    </submittedName>
</protein>
<dbReference type="NCBIfam" id="NF038403">
    <property type="entry name" value="perm_prefix_1"/>
    <property type="match status" value="1"/>
</dbReference>
<feature type="transmembrane region" description="Helical" evidence="1">
    <location>
        <begin position="111"/>
        <end position="134"/>
    </location>
</feature>
<proteinExistence type="predicted"/>
<evidence type="ECO:0000313" key="2">
    <source>
        <dbReference type="EMBL" id="MQY04214.1"/>
    </source>
</evidence>
<organism evidence="2 3">
    <name type="scientific">Actinomadura macrotermitis</name>
    <dbReference type="NCBI Taxonomy" id="2585200"/>
    <lineage>
        <taxon>Bacteria</taxon>
        <taxon>Bacillati</taxon>
        <taxon>Actinomycetota</taxon>
        <taxon>Actinomycetes</taxon>
        <taxon>Streptosporangiales</taxon>
        <taxon>Thermomonosporaceae</taxon>
        <taxon>Actinomadura</taxon>
    </lineage>
</organism>
<dbReference type="AlphaFoldDB" id="A0A7K0BU44"/>
<evidence type="ECO:0000256" key="1">
    <source>
        <dbReference type="SAM" id="Phobius"/>
    </source>
</evidence>
<comment type="caution">
    <text evidence="2">The sequence shown here is derived from an EMBL/GenBank/DDBJ whole genome shotgun (WGS) entry which is preliminary data.</text>
</comment>
<dbReference type="Proteomes" id="UP000487268">
    <property type="component" value="Unassembled WGS sequence"/>
</dbReference>
<feature type="transmembrane region" description="Helical" evidence="1">
    <location>
        <begin position="81"/>
        <end position="99"/>
    </location>
</feature>
<sequence>MTAPIEAHVAALEAVLRGPARAKARMLREARDGLADAAEALEGEGLPADQAARRAVGDFGPVDEVAPAFQQELTIVQARHTARVVVLVVPCLLACWRLAGEGRALQVTAAHLGGVAAAAALLAAAALAATGVLARRLPTPRHLPIMVAWAGTAAGAALGAGALALVAASVLAADWPVTAALAALTLVFHTRVAASARACRRCARPAVTPGRSAGR</sequence>
<feature type="transmembrane region" description="Helical" evidence="1">
    <location>
        <begin position="177"/>
        <end position="194"/>
    </location>
</feature>
<keyword evidence="1" id="KW-1133">Transmembrane helix</keyword>
<dbReference type="EMBL" id="WEGH01000001">
    <property type="protein sequence ID" value="MQY04214.1"/>
    <property type="molecule type" value="Genomic_DNA"/>
</dbReference>
<reference evidence="2 3" key="1">
    <citation type="submission" date="2019-10" db="EMBL/GenBank/DDBJ databases">
        <title>Actinomadura rubteroloni sp. nov. and Actinomadura macrotermitis sp. nov., isolated from the gut of fungus growing-termite Macrotermes natalensis.</title>
        <authorList>
            <person name="Benndorf R."/>
            <person name="Martin K."/>
            <person name="Kuefner M."/>
            <person name="De Beer W."/>
            <person name="Kaster A.-K."/>
            <person name="Vollmers J."/>
            <person name="Poulsen M."/>
            <person name="Beemelmanns C."/>
        </authorList>
    </citation>
    <scope>NUCLEOTIDE SEQUENCE [LARGE SCALE GENOMIC DNA]</scope>
    <source>
        <strain evidence="2 3">RB68</strain>
    </source>
</reference>
<evidence type="ECO:0000313" key="3">
    <source>
        <dbReference type="Proteomes" id="UP000487268"/>
    </source>
</evidence>
<keyword evidence="1" id="KW-0812">Transmembrane</keyword>
<gene>
    <name evidence="2" type="ORF">ACRB68_22650</name>
</gene>
<keyword evidence="3" id="KW-1185">Reference proteome</keyword>
<keyword evidence="1" id="KW-0472">Membrane</keyword>